<feature type="compositionally biased region" description="Basic and acidic residues" evidence="1">
    <location>
        <begin position="1"/>
        <end position="11"/>
    </location>
</feature>
<gene>
    <name evidence="2" type="ORF">GMARGA_LOCUS25894</name>
</gene>
<organism evidence="2 3">
    <name type="scientific">Gigaspora margarita</name>
    <dbReference type="NCBI Taxonomy" id="4874"/>
    <lineage>
        <taxon>Eukaryota</taxon>
        <taxon>Fungi</taxon>
        <taxon>Fungi incertae sedis</taxon>
        <taxon>Mucoromycota</taxon>
        <taxon>Glomeromycotina</taxon>
        <taxon>Glomeromycetes</taxon>
        <taxon>Diversisporales</taxon>
        <taxon>Gigasporaceae</taxon>
        <taxon>Gigaspora</taxon>
    </lineage>
</organism>
<sequence>AEDSSDAKDLDQSQNSTGTHVPKRNKIANNEEAILSHAKDNEIQEKSGESNETLYKMQMTIDVLMGENHEDLLTDSTHKNTRALLSEDCFIEVEYTYETDESQRGKIQQQQGDMMEITTHTDIQKEWKSHTLSYRDAALNMLKQDRETEDNTDKNWQEIVEKGYKEFLLSSRNEEFDEKKIDKHPEQDSKGEYELKPQLPDNIEELKRQIKESYPEETIIILIVRYENITNTIDVLRQKFDIKQIPNYILDLPDHDQLQWDVYDYDNAQQ</sequence>
<feature type="compositionally biased region" description="Basic and acidic residues" evidence="1">
    <location>
        <begin position="37"/>
        <end position="49"/>
    </location>
</feature>
<reference evidence="2 3" key="1">
    <citation type="submission" date="2021-06" db="EMBL/GenBank/DDBJ databases">
        <authorList>
            <person name="Kallberg Y."/>
            <person name="Tangrot J."/>
            <person name="Rosling A."/>
        </authorList>
    </citation>
    <scope>NUCLEOTIDE SEQUENCE [LARGE SCALE GENOMIC DNA]</scope>
    <source>
        <strain evidence="2 3">120-4 pot B 10/14</strain>
    </source>
</reference>
<protein>
    <submittedName>
        <fullName evidence="2">26367_t:CDS:1</fullName>
    </submittedName>
</protein>
<evidence type="ECO:0000256" key="1">
    <source>
        <dbReference type="SAM" id="MobiDB-lite"/>
    </source>
</evidence>
<dbReference type="EMBL" id="CAJVQB010029283">
    <property type="protein sequence ID" value="CAG8813841.1"/>
    <property type="molecule type" value="Genomic_DNA"/>
</dbReference>
<feature type="non-terminal residue" evidence="2">
    <location>
        <position position="1"/>
    </location>
</feature>
<accession>A0ABN7W4C6</accession>
<evidence type="ECO:0000313" key="3">
    <source>
        <dbReference type="Proteomes" id="UP000789901"/>
    </source>
</evidence>
<feature type="region of interest" description="Disordered" evidence="1">
    <location>
        <begin position="1"/>
        <end position="51"/>
    </location>
</feature>
<name>A0ABN7W4C6_GIGMA</name>
<comment type="caution">
    <text evidence="2">The sequence shown here is derived from an EMBL/GenBank/DDBJ whole genome shotgun (WGS) entry which is preliminary data.</text>
</comment>
<proteinExistence type="predicted"/>
<keyword evidence="3" id="KW-1185">Reference proteome</keyword>
<dbReference type="Proteomes" id="UP000789901">
    <property type="component" value="Unassembled WGS sequence"/>
</dbReference>
<evidence type="ECO:0000313" key="2">
    <source>
        <dbReference type="EMBL" id="CAG8813841.1"/>
    </source>
</evidence>